<evidence type="ECO:0000259" key="1">
    <source>
        <dbReference type="Pfam" id="PF01841"/>
    </source>
</evidence>
<dbReference type="AlphaFoldDB" id="A0A6P0UMT5"/>
<keyword evidence="4" id="KW-1185">Reference proteome</keyword>
<dbReference type="Pfam" id="PF12969">
    <property type="entry name" value="DUF3857"/>
    <property type="match status" value="1"/>
</dbReference>
<protein>
    <submittedName>
        <fullName evidence="3">DUF3857 domain-containing protein</fullName>
    </submittedName>
</protein>
<dbReference type="Gene3D" id="3.10.620.30">
    <property type="match status" value="1"/>
</dbReference>
<dbReference type="InterPro" id="IPR038765">
    <property type="entry name" value="Papain-like_cys_pep_sf"/>
</dbReference>
<sequence>MIRLFLCLILLGPSLNGQISSESLKYSSEYPNAHSVRLIQDIQLTIKVVKGELDITQEILEEDLFLDESATLKSKRSLSFSSFFDIDEIEASSFISRNGKIEELKVEEFKEKDELDDSFYDDSRSINFVFPALEKGTKTRLKYIRKINNPRFLTPFYFGNIFPTITSRFTVIADNEVDLVFNDFNTENTAIDFHKKEGRKTTTYIWEVRNLDEFEFEDNAPNYRTVVPHILPVIKSYKSGGEIRPLLGQVQDLYNWYYSLIENINNDPPEEELQLLVDSITNAQSTEFEKVKALYYWTQENIKYVAFEYALGGFIPRDANEVFVKKYGDCKDNSSILNKMLQLAGIESYLTWIGTREIPYSYSEMPTPLVDNHMILSYIINDSTYFLDATGRYNPIEFPSSFIQGKEALIGLSKDRYKIATVPVVDAEKNSFQDQTVLHINDGTIIGNTQVKMAGYVKMDYLYDLEKVKSKDKSIEYHNSKFTKGNNSFLITDLYAESADPYDEFQDLTYEFKISNYTKTLGNELYINLNLNKKALEFKSEEDRKNPVEYEYKHFYEYSTILEVPEGYYVEYLPEDIEVKSDLFSASVQYEKNENTLKYYHKIRLNSLVVDLEGQKAINSLIEKVEQAYMEVVVLSKI</sequence>
<evidence type="ECO:0000259" key="2">
    <source>
        <dbReference type="Pfam" id="PF12969"/>
    </source>
</evidence>
<dbReference type="Proteomes" id="UP000468443">
    <property type="component" value="Unassembled WGS sequence"/>
</dbReference>
<dbReference type="Gene3D" id="2.60.40.3140">
    <property type="match status" value="1"/>
</dbReference>
<comment type="caution">
    <text evidence="3">The sequence shown here is derived from an EMBL/GenBank/DDBJ whole genome shotgun (WGS) entry which is preliminary data.</text>
</comment>
<reference evidence="3 4" key="1">
    <citation type="submission" date="2020-01" db="EMBL/GenBank/DDBJ databases">
        <title>Muriicola jejuensis KCTC 22299.</title>
        <authorList>
            <person name="Wang G."/>
        </authorList>
    </citation>
    <scope>NUCLEOTIDE SEQUENCE [LARGE SCALE GENOMIC DNA]</scope>
    <source>
        <strain evidence="3 4">KCTC 22299</strain>
    </source>
</reference>
<feature type="domain" description="DUF3857" evidence="2">
    <location>
        <begin position="73"/>
        <end position="212"/>
    </location>
</feature>
<organism evidence="3 4">
    <name type="scientific">Muriicola jejuensis</name>
    <dbReference type="NCBI Taxonomy" id="504488"/>
    <lineage>
        <taxon>Bacteria</taxon>
        <taxon>Pseudomonadati</taxon>
        <taxon>Bacteroidota</taxon>
        <taxon>Flavobacteriia</taxon>
        <taxon>Flavobacteriales</taxon>
        <taxon>Flavobacteriaceae</taxon>
        <taxon>Muriicola</taxon>
    </lineage>
</organism>
<evidence type="ECO:0000313" key="4">
    <source>
        <dbReference type="Proteomes" id="UP000468443"/>
    </source>
</evidence>
<feature type="domain" description="Transglutaminase-like" evidence="1">
    <location>
        <begin position="276"/>
        <end position="348"/>
    </location>
</feature>
<dbReference type="InterPro" id="IPR024618">
    <property type="entry name" value="DUF3857"/>
</dbReference>
<evidence type="ECO:0000313" key="3">
    <source>
        <dbReference type="EMBL" id="NER11586.1"/>
    </source>
</evidence>
<accession>A0A6P0UMT5</accession>
<dbReference type="Pfam" id="PF01841">
    <property type="entry name" value="Transglut_core"/>
    <property type="match status" value="1"/>
</dbReference>
<dbReference type="EMBL" id="JAABOP010000005">
    <property type="protein sequence ID" value="NER11586.1"/>
    <property type="molecule type" value="Genomic_DNA"/>
</dbReference>
<proteinExistence type="predicted"/>
<dbReference type="SUPFAM" id="SSF54001">
    <property type="entry name" value="Cysteine proteinases"/>
    <property type="match status" value="1"/>
</dbReference>
<dbReference type="Gene3D" id="2.60.120.1130">
    <property type="match status" value="1"/>
</dbReference>
<name>A0A6P0UMT5_9FLAO</name>
<dbReference type="InterPro" id="IPR002931">
    <property type="entry name" value="Transglutaminase-like"/>
</dbReference>
<gene>
    <name evidence="3" type="ORF">GWK09_13720</name>
</gene>